<gene>
    <name evidence="1" type="ORF">U27_01979</name>
</gene>
<accession>A0A0S6W9N3</accession>
<proteinExistence type="predicted"/>
<dbReference type="EMBL" id="DF820463">
    <property type="protein sequence ID" value="GAK55148.1"/>
    <property type="molecule type" value="Genomic_DNA"/>
</dbReference>
<reference evidence="1" key="1">
    <citation type="journal article" date="2015" name="PeerJ">
        <title>First genomic representation of candidate bacterial phylum KSB3 points to enhanced environmental sensing as a trigger of wastewater bulking.</title>
        <authorList>
            <person name="Sekiguchi Y."/>
            <person name="Ohashi A."/>
            <person name="Parks D.H."/>
            <person name="Yamauchi T."/>
            <person name="Tyson G.W."/>
            <person name="Hugenholtz P."/>
        </authorList>
    </citation>
    <scope>NUCLEOTIDE SEQUENCE [LARGE SCALE GENOMIC DNA]</scope>
</reference>
<dbReference type="AlphaFoldDB" id="A0A0S6W9N3"/>
<keyword evidence="2" id="KW-1185">Reference proteome</keyword>
<organism evidence="1">
    <name type="scientific">Vecturithrix granuli</name>
    <dbReference type="NCBI Taxonomy" id="1499967"/>
    <lineage>
        <taxon>Bacteria</taxon>
        <taxon>Candidatus Moduliflexota</taxon>
        <taxon>Candidatus Vecturitrichia</taxon>
        <taxon>Candidatus Vecturitrichales</taxon>
        <taxon>Candidatus Vecturitrichaceae</taxon>
        <taxon>Candidatus Vecturithrix</taxon>
    </lineage>
</organism>
<evidence type="ECO:0000313" key="1">
    <source>
        <dbReference type="EMBL" id="GAK55148.1"/>
    </source>
</evidence>
<dbReference type="Proteomes" id="UP000030661">
    <property type="component" value="Unassembled WGS sequence"/>
</dbReference>
<evidence type="ECO:0000313" key="2">
    <source>
        <dbReference type="Proteomes" id="UP000030661"/>
    </source>
</evidence>
<protein>
    <submittedName>
        <fullName evidence="1">Uncharacterized protein</fullName>
    </submittedName>
</protein>
<dbReference type="HOGENOM" id="CLU_178275_0_0_0"/>
<name>A0A0S6W9N3_VECG1</name>
<sequence>MYWFELKGALLYGQPQITNEMLQPEALKMAVREIARLVNFGWIDKLTDDTLQRIQTACSIGHCPEVWDEFHYSNLQLLARSQKHALSC</sequence>